<proteinExistence type="predicted"/>
<keyword evidence="2" id="KW-1185">Reference proteome</keyword>
<organism evidence="1 2">
    <name type="scientific">Protopolystoma xenopodis</name>
    <dbReference type="NCBI Taxonomy" id="117903"/>
    <lineage>
        <taxon>Eukaryota</taxon>
        <taxon>Metazoa</taxon>
        <taxon>Spiralia</taxon>
        <taxon>Lophotrochozoa</taxon>
        <taxon>Platyhelminthes</taxon>
        <taxon>Monogenea</taxon>
        <taxon>Polyopisthocotylea</taxon>
        <taxon>Polystomatidea</taxon>
        <taxon>Polystomatidae</taxon>
        <taxon>Protopolystoma</taxon>
    </lineage>
</organism>
<protein>
    <submittedName>
        <fullName evidence="1">Uncharacterized protein</fullName>
    </submittedName>
</protein>
<reference evidence="1" key="1">
    <citation type="submission" date="2018-11" db="EMBL/GenBank/DDBJ databases">
        <authorList>
            <consortium name="Pathogen Informatics"/>
        </authorList>
    </citation>
    <scope>NUCLEOTIDE SEQUENCE</scope>
</reference>
<sequence length="115" mass="12819">MASGFDDGRHMTGKSSAWSYRSGRTVIRGLLRTIQQTKSKANFLGIQKGKFKDPLHPPPKRNEGCVSINLIRESSKPSFSSYQNGLAYLPRNKQRCLVDCASETVVARESAVVFR</sequence>
<evidence type="ECO:0000313" key="1">
    <source>
        <dbReference type="EMBL" id="VEL12160.1"/>
    </source>
</evidence>
<comment type="caution">
    <text evidence="1">The sequence shown here is derived from an EMBL/GenBank/DDBJ whole genome shotgun (WGS) entry which is preliminary data.</text>
</comment>
<name>A0A3S5B3H1_9PLAT</name>
<gene>
    <name evidence="1" type="ORF">PXEA_LOCUS5600</name>
</gene>
<evidence type="ECO:0000313" key="2">
    <source>
        <dbReference type="Proteomes" id="UP000784294"/>
    </source>
</evidence>
<dbReference type="AlphaFoldDB" id="A0A3S5B3H1"/>
<accession>A0A3S5B3H1</accession>
<dbReference type="EMBL" id="CAAALY010013958">
    <property type="protein sequence ID" value="VEL12160.1"/>
    <property type="molecule type" value="Genomic_DNA"/>
</dbReference>
<dbReference type="Proteomes" id="UP000784294">
    <property type="component" value="Unassembled WGS sequence"/>
</dbReference>